<protein>
    <recommendedName>
        <fullName evidence="2">Linalool dehydratase/isomerase domain-containing protein</fullName>
    </recommendedName>
</protein>
<dbReference type="Proteomes" id="UP001501057">
    <property type="component" value="Unassembled WGS sequence"/>
</dbReference>
<feature type="transmembrane region" description="Helical" evidence="1">
    <location>
        <begin position="108"/>
        <end position="125"/>
    </location>
</feature>
<gene>
    <name evidence="3" type="ORF">GCM10009710_31780</name>
</gene>
<organism evidence="3 4">
    <name type="scientific">Aeromicrobium alkaliterrae</name>
    <dbReference type="NCBI Taxonomy" id="302168"/>
    <lineage>
        <taxon>Bacteria</taxon>
        <taxon>Bacillati</taxon>
        <taxon>Actinomycetota</taxon>
        <taxon>Actinomycetes</taxon>
        <taxon>Propionibacteriales</taxon>
        <taxon>Nocardioidaceae</taxon>
        <taxon>Aeromicrobium</taxon>
    </lineage>
</organism>
<feature type="domain" description="Linalool dehydratase/isomerase" evidence="2">
    <location>
        <begin position="225"/>
        <end position="527"/>
    </location>
</feature>
<dbReference type="EMBL" id="BAAAME010000005">
    <property type="protein sequence ID" value="GAA1749433.1"/>
    <property type="molecule type" value="Genomic_DNA"/>
</dbReference>
<comment type="caution">
    <text evidence="3">The sequence shown here is derived from an EMBL/GenBank/DDBJ whole genome shotgun (WGS) entry which is preliminary data.</text>
</comment>
<dbReference type="InterPro" id="IPR041411">
    <property type="entry name" value="Ldi"/>
</dbReference>
<feature type="transmembrane region" description="Helical" evidence="1">
    <location>
        <begin position="39"/>
        <end position="57"/>
    </location>
</feature>
<feature type="transmembrane region" description="Helical" evidence="1">
    <location>
        <begin position="77"/>
        <end position="101"/>
    </location>
</feature>
<reference evidence="4" key="1">
    <citation type="journal article" date="2019" name="Int. J. Syst. Evol. Microbiol.">
        <title>The Global Catalogue of Microorganisms (GCM) 10K type strain sequencing project: providing services to taxonomists for standard genome sequencing and annotation.</title>
        <authorList>
            <consortium name="The Broad Institute Genomics Platform"/>
            <consortium name="The Broad Institute Genome Sequencing Center for Infectious Disease"/>
            <person name="Wu L."/>
            <person name="Ma J."/>
        </authorList>
    </citation>
    <scope>NUCLEOTIDE SEQUENCE [LARGE SCALE GENOMIC DNA]</scope>
    <source>
        <strain evidence="4">JCM 13518</strain>
    </source>
</reference>
<keyword evidence="1" id="KW-0472">Membrane</keyword>
<keyword evidence="1" id="KW-1133">Transmembrane helix</keyword>
<dbReference type="Pfam" id="PF18566">
    <property type="entry name" value="Ldi"/>
    <property type="match status" value="1"/>
</dbReference>
<sequence length="644" mass="70964">MTSTHPSSSDLRTEPVRAPLLDDHAPALPPVTRRVMARVLGAYTGLWAVATALVLTGHERLTEVGASLYVPGGAHLAHGHVLHGAIVLASFAVCVLLWWMIGAFAAPIAVWVLDVIAILAFGHGTPDPTGLVVTAAIVPALLALALVAHLVRHRRRLRRAARLNTALATQEFAVTALPSRPNLPVGEASPDDLAHLRFALDLALQPLEDFAGFDRRDQFREAALRYQLCILGYALSIYQFTHAPAFAGYLTEAHARSIAKMSDRRVWGYWAVENAWGRFALGRDPVDNDDNIMLTGWQGVSVGMFETLSDDRFSRPGALTYRWDDGEQYPYEFGSLTSSIQRNMERSAYTLYSCEPRWIYPVCNTFGVNTLALHDRLHGSSMLPGLEERIRRAYVEEFHRPDGRIIGVRSETLGLSWSPWSGDGVWLPTTYWMHPTMPDLAHRSWWLMRETVLQETDGHYALPPSLANRCDSGSYAFGRPTFGQVLLAMAAREIGDEQVASSVLADLDRTETVEREGGAARYAGLSTQGNLYALMARFGRQSGLRDLVGHGTPESWRTGPRLAEAAYPEVLVARAFTDGRALECVLRPGDGPVRTRVQVDRLRPGGRYAIVGATCSESTADVDGVLHLEVDLGGRTELRVEPTW</sequence>
<dbReference type="RefSeq" id="WP_344203368.1">
    <property type="nucleotide sequence ID" value="NZ_BAAAME010000005.1"/>
</dbReference>
<evidence type="ECO:0000259" key="2">
    <source>
        <dbReference type="Pfam" id="PF18566"/>
    </source>
</evidence>
<name>A0ABP4W8X7_9ACTN</name>
<feature type="transmembrane region" description="Helical" evidence="1">
    <location>
        <begin position="131"/>
        <end position="151"/>
    </location>
</feature>
<evidence type="ECO:0000313" key="4">
    <source>
        <dbReference type="Proteomes" id="UP001501057"/>
    </source>
</evidence>
<proteinExistence type="predicted"/>
<keyword evidence="1" id="KW-0812">Transmembrane</keyword>
<evidence type="ECO:0000313" key="3">
    <source>
        <dbReference type="EMBL" id="GAA1749433.1"/>
    </source>
</evidence>
<keyword evidence="4" id="KW-1185">Reference proteome</keyword>
<accession>A0ABP4W8X7</accession>
<evidence type="ECO:0000256" key="1">
    <source>
        <dbReference type="SAM" id="Phobius"/>
    </source>
</evidence>